<feature type="coiled-coil region" evidence="4">
    <location>
        <begin position="321"/>
        <end position="348"/>
    </location>
</feature>
<dbReference type="SUPFAM" id="SSF55073">
    <property type="entry name" value="Nucleotide cyclase"/>
    <property type="match status" value="1"/>
</dbReference>
<dbReference type="InterPro" id="IPR001789">
    <property type="entry name" value="Sig_transdc_resp-reg_receiver"/>
</dbReference>
<evidence type="ECO:0000259" key="7">
    <source>
        <dbReference type="PROSITE" id="PS50883"/>
    </source>
</evidence>
<evidence type="ECO:0000256" key="1">
    <source>
        <dbReference type="ARBA" id="ARBA00022679"/>
    </source>
</evidence>
<dbReference type="Pfam" id="PF00990">
    <property type="entry name" value="GGDEF"/>
    <property type="match status" value="1"/>
</dbReference>
<dbReference type="SMART" id="SM00091">
    <property type="entry name" value="PAS"/>
    <property type="match status" value="1"/>
</dbReference>
<dbReference type="CDD" id="cd01948">
    <property type="entry name" value="EAL"/>
    <property type="match status" value="1"/>
</dbReference>
<reference evidence="9" key="1">
    <citation type="submission" date="2024-01" db="EMBL/GenBank/DDBJ databases">
        <title>Bank of Algae and Cyanobacteria of the Azores (BACA) strain genomes.</title>
        <authorList>
            <person name="Luz R."/>
            <person name="Cordeiro R."/>
            <person name="Fonseca A."/>
            <person name="Goncalves V."/>
        </authorList>
    </citation>
    <scope>NUCLEOTIDE SEQUENCE</scope>
    <source>
        <strain evidence="9">BACA0141</strain>
    </source>
</reference>
<name>A0AAW9PTN1_9CYAN</name>
<dbReference type="InterPro" id="IPR029787">
    <property type="entry name" value="Nucleotide_cyclase"/>
</dbReference>
<dbReference type="GO" id="GO:0006355">
    <property type="term" value="P:regulation of DNA-templated transcription"/>
    <property type="evidence" value="ECO:0007669"/>
    <property type="project" value="InterPro"/>
</dbReference>
<protein>
    <submittedName>
        <fullName evidence="9">EAL domain-containing protein</fullName>
    </submittedName>
</protein>
<keyword evidence="10" id="KW-1185">Reference proteome</keyword>
<dbReference type="Proteomes" id="UP001333818">
    <property type="component" value="Unassembled WGS sequence"/>
</dbReference>
<dbReference type="NCBIfam" id="TIGR00229">
    <property type="entry name" value="sensory_box"/>
    <property type="match status" value="1"/>
</dbReference>
<dbReference type="Gene3D" id="3.20.20.450">
    <property type="entry name" value="EAL domain"/>
    <property type="match status" value="1"/>
</dbReference>
<dbReference type="InterPro" id="IPR035965">
    <property type="entry name" value="PAS-like_dom_sf"/>
</dbReference>
<keyword evidence="3" id="KW-0597">Phosphoprotein</keyword>
<dbReference type="PANTHER" id="PTHR44757">
    <property type="entry name" value="DIGUANYLATE CYCLASE DGCP"/>
    <property type="match status" value="1"/>
</dbReference>
<accession>A0AAW9PTN1</accession>
<proteinExistence type="predicted"/>
<evidence type="ECO:0000313" key="10">
    <source>
        <dbReference type="Proteomes" id="UP001333818"/>
    </source>
</evidence>
<dbReference type="InterPro" id="IPR000160">
    <property type="entry name" value="GGDEF_dom"/>
</dbReference>
<dbReference type="CDD" id="cd00156">
    <property type="entry name" value="REC"/>
    <property type="match status" value="1"/>
</dbReference>
<evidence type="ECO:0000313" key="9">
    <source>
        <dbReference type="EMBL" id="MEE3718010.1"/>
    </source>
</evidence>
<evidence type="ECO:0000259" key="8">
    <source>
        <dbReference type="PROSITE" id="PS50887"/>
    </source>
</evidence>
<evidence type="ECO:0000256" key="4">
    <source>
        <dbReference type="SAM" id="Coils"/>
    </source>
</evidence>
<evidence type="ECO:0000256" key="2">
    <source>
        <dbReference type="ARBA" id="ARBA00022777"/>
    </source>
</evidence>
<dbReference type="GO" id="GO:0000160">
    <property type="term" value="P:phosphorelay signal transduction system"/>
    <property type="evidence" value="ECO:0007669"/>
    <property type="project" value="InterPro"/>
</dbReference>
<dbReference type="FunFam" id="3.20.20.450:FF:000001">
    <property type="entry name" value="Cyclic di-GMP phosphodiesterase yahA"/>
    <property type="match status" value="1"/>
</dbReference>
<dbReference type="InterPro" id="IPR035919">
    <property type="entry name" value="EAL_sf"/>
</dbReference>
<dbReference type="CDD" id="cd01949">
    <property type="entry name" value="GGDEF"/>
    <property type="match status" value="1"/>
</dbReference>
<dbReference type="Pfam" id="PF00563">
    <property type="entry name" value="EAL"/>
    <property type="match status" value="1"/>
</dbReference>
<evidence type="ECO:0000259" key="6">
    <source>
        <dbReference type="PROSITE" id="PS50112"/>
    </source>
</evidence>
<dbReference type="SUPFAM" id="SSF141868">
    <property type="entry name" value="EAL domain-like"/>
    <property type="match status" value="1"/>
</dbReference>
<keyword evidence="1" id="KW-0808">Transferase</keyword>
<dbReference type="InterPro" id="IPR029016">
    <property type="entry name" value="GAF-like_dom_sf"/>
</dbReference>
<dbReference type="SUPFAM" id="SSF52172">
    <property type="entry name" value="CheY-like"/>
    <property type="match status" value="1"/>
</dbReference>
<gene>
    <name evidence="9" type="ORF">V2H45_14815</name>
</gene>
<dbReference type="Gene3D" id="3.30.450.40">
    <property type="match status" value="1"/>
</dbReference>
<evidence type="ECO:0000259" key="5">
    <source>
        <dbReference type="PROSITE" id="PS50110"/>
    </source>
</evidence>
<feature type="domain" description="Response regulatory" evidence="5">
    <location>
        <begin position="21"/>
        <end position="137"/>
    </location>
</feature>
<feature type="modified residue" description="4-aspartylphosphate" evidence="3">
    <location>
        <position position="72"/>
    </location>
</feature>
<dbReference type="GO" id="GO:0016301">
    <property type="term" value="F:kinase activity"/>
    <property type="evidence" value="ECO:0007669"/>
    <property type="project" value="UniProtKB-KW"/>
</dbReference>
<dbReference type="SMART" id="SM00052">
    <property type="entry name" value="EAL"/>
    <property type="match status" value="1"/>
</dbReference>
<dbReference type="SMART" id="SM00065">
    <property type="entry name" value="GAF"/>
    <property type="match status" value="1"/>
</dbReference>
<dbReference type="InterPro" id="IPR052155">
    <property type="entry name" value="Biofilm_reg_signaling"/>
</dbReference>
<dbReference type="PROSITE" id="PS50883">
    <property type="entry name" value="EAL"/>
    <property type="match status" value="1"/>
</dbReference>
<dbReference type="Gene3D" id="3.30.70.270">
    <property type="match status" value="1"/>
</dbReference>
<feature type="domain" description="EAL" evidence="7">
    <location>
        <begin position="638"/>
        <end position="894"/>
    </location>
</feature>
<dbReference type="PROSITE" id="PS50112">
    <property type="entry name" value="PAS"/>
    <property type="match status" value="1"/>
</dbReference>
<dbReference type="AlphaFoldDB" id="A0AAW9PTN1"/>
<dbReference type="FunFam" id="3.30.70.270:FF:000001">
    <property type="entry name" value="Diguanylate cyclase domain protein"/>
    <property type="match status" value="1"/>
</dbReference>
<comment type="caution">
    <text evidence="9">The sequence shown here is derived from an EMBL/GenBank/DDBJ whole genome shotgun (WGS) entry which is preliminary data.</text>
</comment>
<dbReference type="CDD" id="cd00130">
    <property type="entry name" value="PAS"/>
    <property type="match status" value="1"/>
</dbReference>
<dbReference type="Gene3D" id="3.40.50.2300">
    <property type="match status" value="1"/>
</dbReference>
<dbReference type="PANTHER" id="PTHR44757:SF2">
    <property type="entry name" value="BIOFILM ARCHITECTURE MAINTENANCE PROTEIN MBAA"/>
    <property type="match status" value="1"/>
</dbReference>
<feature type="domain" description="PAS" evidence="6">
    <location>
        <begin position="338"/>
        <end position="393"/>
    </location>
</feature>
<sequence>MLQQLFGEPLAPEVKPSEALRLLIVEHVSEDLELMLLTLESAGISFTYDNADTLAKCQQLLLTNCYDVVLSDYRLPQFNAIAVLTALKQSKQDIPFILVTGTLGEEAAVASIKAGVTDYVLKDRLFRLPSVLERGLKEFALRRQQQATTHKIQQQILREALLSRIVQAMRGTLILDEILQITVDRLHAALSVDRSFIFLADANQRTHVSYLSQATVDRLSLLNIECPFCAHFQDRLANGEIVVLAEISNDLPQILQQTSAQLAIRSLLIVPLLYQQTYIGGIALHQSDRQRQWTEDEISLVKSVADQCAIALHQSELYNSAQAELAERKRIEHELRQSEERFRSAIENMPVMMSAINTSGNISTWNQECERVTGFSAAEIVDNPEAFALLYPDPIYRQQLLAAWAERGNNYREWEWETTCKDGTVKTLSWSNISEKFPIPHWMSWGVAVDVSPRIHAEKQLRVNAFYDRLTGLPNRALFLDRLEHALGRSQRQEQCPLAVLCLDIDRFKIVNDSLGHLAGDQLLCKIARRLENCIRIGDTIARLSGDEFGILLEDVTGIDTAIQISDRIHQELTLPMLLDGHEVFVSVSIGIAMTAKDTIRPEHLLRNADTAMYKAKEHGRARYEIFATSMYTHALDRLKVENELRRAIERQELVVYYQPIVALTSGALQGFEALVRWQHPIRGLLSPSEFIPIAEETGLITGIDRWVLLQACQQLKRWQQQFSSLPPLVMSVNLSARQFSQPSLIEQIDQILQITSVRGNSLKIEVTETAIIKKPELAKIALQQLRDRQICVCLDDFGTGYSSLSYLHQFPVDTLKIDRSFISSMDRESGNYEIVRAIINLGLNLAIDVIAEGIETPSQKLLLTELGCQSGQGYLFSRPMEPTVAANLIAHQQYWVA</sequence>
<dbReference type="RefSeq" id="WP_330484441.1">
    <property type="nucleotide sequence ID" value="NZ_JAZBJZ010000061.1"/>
</dbReference>
<dbReference type="InterPro" id="IPR013767">
    <property type="entry name" value="PAS_fold"/>
</dbReference>
<feature type="domain" description="GGDEF" evidence="8">
    <location>
        <begin position="496"/>
        <end position="629"/>
    </location>
</feature>
<dbReference type="InterPro" id="IPR000014">
    <property type="entry name" value="PAS"/>
</dbReference>
<dbReference type="Pfam" id="PF00072">
    <property type="entry name" value="Response_reg"/>
    <property type="match status" value="1"/>
</dbReference>
<dbReference type="EMBL" id="JAZBJZ010000061">
    <property type="protein sequence ID" value="MEE3718010.1"/>
    <property type="molecule type" value="Genomic_DNA"/>
</dbReference>
<dbReference type="SMART" id="SM00448">
    <property type="entry name" value="REC"/>
    <property type="match status" value="1"/>
</dbReference>
<dbReference type="InterPro" id="IPR003018">
    <property type="entry name" value="GAF"/>
</dbReference>
<keyword evidence="2" id="KW-0418">Kinase</keyword>
<dbReference type="Pfam" id="PF01590">
    <property type="entry name" value="GAF"/>
    <property type="match status" value="1"/>
</dbReference>
<dbReference type="InterPro" id="IPR043128">
    <property type="entry name" value="Rev_trsase/Diguanyl_cyclase"/>
</dbReference>
<dbReference type="Gene3D" id="3.30.450.20">
    <property type="entry name" value="PAS domain"/>
    <property type="match status" value="1"/>
</dbReference>
<dbReference type="PROSITE" id="PS50110">
    <property type="entry name" value="RESPONSE_REGULATORY"/>
    <property type="match status" value="1"/>
</dbReference>
<dbReference type="InterPro" id="IPR001633">
    <property type="entry name" value="EAL_dom"/>
</dbReference>
<keyword evidence="4" id="KW-0175">Coiled coil</keyword>
<dbReference type="Pfam" id="PF00989">
    <property type="entry name" value="PAS"/>
    <property type="match status" value="1"/>
</dbReference>
<dbReference type="SMART" id="SM00267">
    <property type="entry name" value="GGDEF"/>
    <property type="match status" value="1"/>
</dbReference>
<dbReference type="InterPro" id="IPR011006">
    <property type="entry name" value="CheY-like_superfamily"/>
</dbReference>
<organism evidence="9 10">
    <name type="scientific">Tumidithrix elongata BACA0141</name>
    <dbReference type="NCBI Taxonomy" id="2716417"/>
    <lineage>
        <taxon>Bacteria</taxon>
        <taxon>Bacillati</taxon>
        <taxon>Cyanobacteriota</taxon>
        <taxon>Cyanophyceae</taxon>
        <taxon>Pseudanabaenales</taxon>
        <taxon>Pseudanabaenaceae</taxon>
        <taxon>Tumidithrix</taxon>
        <taxon>Tumidithrix elongata</taxon>
    </lineage>
</organism>
<dbReference type="SUPFAM" id="SSF55785">
    <property type="entry name" value="PYP-like sensor domain (PAS domain)"/>
    <property type="match status" value="1"/>
</dbReference>
<evidence type="ECO:0000256" key="3">
    <source>
        <dbReference type="PROSITE-ProRule" id="PRU00169"/>
    </source>
</evidence>
<dbReference type="SUPFAM" id="SSF55781">
    <property type="entry name" value="GAF domain-like"/>
    <property type="match status" value="1"/>
</dbReference>
<dbReference type="PROSITE" id="PS50887">
    <property type="entry name" value="GGDEF"/>
    <property type="match status" value="1"/>
</dbReference>
<dbReference type="NCBIfam" id="TIGR00254">
    <property type="entry name" value="GGDEF"/>
    <property type="match status" value="1"/>
</dbReference>